<dbReference type="OrthoDB" id="8563081at2"/>
<dbReference type="EMBL" id="NPEV01000053">
    <property type="protein sequence ID" value="RAI25220.1"/>
    <property type="molecule type" value="Genomic_DNA"/>
</dbReference>
<accession>A0A327JFR7</accession>
<proteinExistence type="predicted"/>
<sequence>MYNQATATYQKTTQSTANPRELEASLLLKAARKLQAVKESWTEDNSGLNEALDFNRRLWSILATSATSPESPLPRETKQNIGNLAVFIFRHTLSISRRSEPTRLNSLIQINKVMAEGLRSST</sequence>
<reference evidence="1 2" key="1">
    <citation type="submission" date="2017-07" db="EMBL/GenBank/DDBJ databases">
        <title>Draft Genome Sequences of Select Purple Nonsulfur Bacteria.</title>
        <authorList>
            <person name="Lasarre B."/>
            <person name="Mckinlay J.B."/>
        </authorList>
    </citation>
    <scope>NUCLEOTIDE SEQUENCE [LARGE SCALE GENOMIC DNA]</scope>
    <source>
        <strain evidence="1 2">DSM 11290</strain>
    </source>
</reference>
<dbReference type="Proteomes" id="UP000249299">
    <property type="component" value="Unassembled WGS sequence"/>
</dbReference>
<dbReference type="RefSeq" id="WP_111436023.1">
    <property type="nucleotide sequence ID" value="NZ_JACIGG010000002.1"/>
</dbReference>
<keyword evidence="1" id="KW-0969">Cilium</keyword>
<dbReference type="Pfam" id="PF07309">
    <property type="entry name" value="FlaF"/>
    <property type="match status" value="1"/>
</dbReference>
<gene>
    <name evidence="1" type="ORF">CH339_19290</name>
</gene>
<keyword evidence="1" id="KW-0282">Flagellum</keyword>
<name>A0A327JFR7_9HYPH</name>
<dbReference type="AlphaFoldDB" id="A0A327JFR7"/>
<evidence type="ECO:0000313" key="1">
    <source>
        <dbReference type="EMBL" id="RAI25220.1"/>
    </source>
</evidence>
<protein>
    <submittedName>
        <fullName evidence="1">Flagellar protein FlaF</fullName>
    </submittedName>
</protein>
<keyword evidence="1" id="KW-0966">Cell projection</keyword>
<evidence type="ECO:0000313" key="2">
    <source>
        <dbReference type="Proteomes" id="UP000249299"/>
    </source>
</evidence>
<dbReference type="GO" id="GO:0044781">
    <property type="term" value="P:bacterial-type flagellum organization"/>
    <property type="evidence" value="ECO:0007669"/>
    <property type="project" value="InterPro"/>
</dbReference>
<organism evidence="1 2">
    <name type="scientific">Rhodobium orientis</name>
    <dbReference type="NCBI Taxonomy" id="34017"/>
    <lineage>
        <taxon>Bacteria</taxon>
        <taxon>Pseudomonadati</taxon>
        <taxon>Pseudomonadota</taxon>
        <taxon>Alphaproteobacteria</taxon>
        <taxon>Hyphomicrobiales</taxon>
        <taxon>Rhodobiaceae</taxon>
        <taxon>Rhodobium</taxon>
    </lineage>
</organism>
<comment type="caution">
    <text evidence="1">The sequence shown here is derived from an EMBL/GenBank/DDBJ whole genome shotgun (WGS) entry which is preliminary data.</text>
</comment>
<dbReference type="NCBIfam" id="NF009435">
    <property type="entry name" value="PRK12794.1"/>
    <property type="match status" value="1"/>
</dbReference>
<dbReference type="InterPro" id="IPR010845">
    <property type="entry name" value="FlaF"/>
</dbReference>
<keyword evidence="2" id="KW-1185">Reference proteome</keyword>